<protein>
    <recommendedName>
        <fullName evidence="4">Outer membrane protein beta-barrel domain-containing protein</fullName>
    </recommendedName>
</protein>
<comment type="caution">
    <text evidence="2">The sequence shown here is derived from an EMBL/GenBank/DDBJ whole genome shotgun (WGS) entry which is preliminary data.</text>
</comment>
<dbReference type="OrthoDB" id="1466811at2"/>
<dbReference type="EMBL" id="VJVZ01000013">
    <property type="protein sequence ID" value="TRW22354.1"/>
    <property type="molecule type" value="Genomic_DNA"/>
</dbReference>
<dbReference type="Proteomes" id="UP000320643">
    <property type="component" value="Unassembled WGS sequence"/>
</dbReference>
<feature type="chain" id="PRO_5021966559" description="Outer membrane protein beta-barrel domain-containing protein" evidence="1">
    <location>
        <begin position="23"/>
        <end position="371"/>
    </location>
</feature>
<organism evidence="2 3">
    <name type="scientific">Flavobacterium zepuense</name>
    <dbReference type="NCBI Taxonomy" id="2593302"/>
    <lineage>
        <taxon>Bacteria</taxon>
        <taxon>Pseudomonadati</taxon>
        <taxon>Bacteroidota</taxon>
        <taxon>Flavobacteriia</taxon>
        <taxon>Flavobacteriales</taxon>
        <taxon>Flavobacteriaceae</taxon>
        <taxon>Flavobacterium</taxon>
    </lineage>
</organism>
<name>A0A552UVT7_9FLAO</name>
<feature type="signal peptide" evidence="1">
    <location>
        <begin position="1"/>
        <end position="22"/>
    </location>
</feature>
<keyword evidence="3" id="KW-1185">Reference proteome</keyword>
<gene>
    <name evidence="2" type="ORF">FMM05_17770</name>
</gene>
<evidence type="ECO:0008006" key="4">
    <source>
        <dbReference type="Google" id="ProtNLM"/>
    </source>
</evidence>
<sequence>MKRIIFYIALAAAGFCMPNANAQTVKDSVASATIASQYAETQKRNTLAYLEAQKADIAEQEKYRLKKAIEDINTKLELNLITKEQAQTFKEEEAKKAALNIDNKSAIIDNQIALVKRNESYETKLNEGYTVELGFGNAYDDKGSFLLGVHYNAKNSKIKYDKRTRSDIVLATGFNNTVGDGKTIGDDYHFGKSGFVEVGIALRTRMFKNSNAIRLVYGISYQFNTLSPKDNQIFVNNNGVTQLEEFPYKLKRNQLRMDNLVVPFHFEFGSSVKKEYKDYFRYDNNNKLNVGLGGFVGLNTGAMQRLRYKEDGDRVTSNIRTDYNVNKFIYGVSCYIGIGGVALYTKYELNPVFKNSPTKHHNISFALRVDL</sequence>
<keyword evidence="1" id="KW-0732">Signal</keyword>
<dbReference type="AlphaFoldDB" id="A0A552UVT7"/>
<proteinExistence type="predicted"/>
<evidence type="ECO:0000313" key="3">
    <source>
        <dbReference type="Proteomes" id="UP000320643"/>
    </source>
</evidence>
<reference evidence="2 3" key="1">
    <citation type="submission" date="2019-07" db="EMBL/GenBank/DDBJ databases">
        <title>Flavobacterium sp. nov., isolated from glacier ice.</title>
        <authorList>
            <person name="Liu Q."/>
            <person name="Xin Y.-H."/>
        </authorList>
    </citation>
    <scope>NUCLEOTIDE SEQUENCE [LARGE SCALE GENOMIC DNA]</scope>
    <source>
        <strain evidence="2 3">ZT4R6</strain>
    </source>
</reference>
<dbReference type="RefSeq" id="WP_143374771.1">
    <property type="nucleotide sequence ID" value="NZ_VJVZ01000013.1"/>
</dbReference>
<evidence type="ECO:0000256" key="1">
    <source>
        <dbReference type="SAM" id="SignalP"/>
    </source>
</evidence>
<accession>A0A552UVT7</accession>
<evidence type="ECO:0000313" key="2">
    <source>
        <dbReference type="EMBL" id="TRW22354.1"/>
    </source>
</evidence>